<name>A0A5S3PVB3_9FLAO</name>
<keyword evidence="1" id="KW-0805">Transcription regulation</keyword>
<evidence type="ECO:0000313" key="6">
    <source>
        <dbReference type="EMBL" id="TMM58848.1"/>
    </source>
</evidence>
<keyword evidence="4" id="KW-1133">Transmembrane helix</keyword>
<dbReference type="InterPro" id="IPR020449">
    <property type="entry name" value="Tscrpt_reg_AraC-type_HTH"/>
</dbReference>
<feature type="transmembrane region" description="Helical" evidence="4">
    <location>
        <begin position="135"/>
        <end position="155"/>
    </location>
</feature>
<dbReference type="EMBL" id="VATY01000001">
    <property type="protein sequence ID" value="TMM58848.1"/>
    <property type="molecule type" value="Genomic_DNA"/>
</dbReference>
<organism evidence="6 7">
    <name type="scientific">Maribacter algarum</name>
    <name type="common">ex Zhang et al. 2020</name>
    <dbReference type="NCBI Taxonomy" id="2578118"/>
    <lineage>
        <taxon>Bacteria</taxon>
        <taxon>Pseudomonadati</taxon>
        <taxon>Bacteroidota</taxon>
        <taxon>Flavobacteriia</taxon>
        <taxon>Flavobacteriales</taxon>
        <taxon>Flavobacteriaceae</taxon>
        <taxon>Maribacter</taxon>
    </lineage>
</organism>
<evidence type="ECO:0000256" key="4">
    <source>
        <dbReference type="SAM" id="Phobius"/>
    </source>
</evidence>
<feature type="transmembrane region" description="Helical" evidence="4">
    <location>
        <begin position="176"/>
        <end position="203"/>
    </location>
</feature>
<feature type="domain" description="HTH araC/xylS-type" evidence="5">
    <location>
        <begin position="265"/>
        <end position="373"/>
    </location>
</feature>
<reference evidence="6 7" key="1">
    <citation type="submission" date="2019-05" db="EMBL/GenBank/DDBJ databases">
        <authorList>
            <person name="Zhang J.-Y."/>
            <person name="Feg X."/>
            <person name="Du Z.-J."/>
        </authorList>
    </citation>
    <scope>NUCLEOTIDE SEQUENCE [LARGE SCALE GENOMIC DNA]</scope>
    <source>
        <strain evidence="6 7">RZ26</strain>
    </source>
</reference>
<dbReference type="Proteomes" id="UP000310314">
    <property type="component" value="Unassembled WGS sequence"/>
</dbReference>
<feature type="transmembrane region" description="Helical" evidence="4">
    <location>
        <begin position="209"/>
        <end position="229"/>
    </location>
</feature>
<feature type="transmembrane region" description="Helical" evidence="4">
    <location>
        <begin position="91"/>
        <end position="108"/>
    </location>
</feature>
<sequence length="376" mass="43289">MESILNAGLGIGVLMFLLLLFKKPKKSEDYLFLSWIVITLLQIVFSLITIYYFELKGIWAILGFGLPLLGAPLLFIYILILTGHSISWKTFIGHLCVYPIYVLLLLIFQETYSMEIVASNGFLDLSDSSNIWTNYYAIPMAISGLIYFIWNLTLLRTHREKIVNLFSFKERINLKWLDYIVYSYLILFVLASFLIFGSIHFQLFSMKSAFALVGILLCLMLLVFGFYGFRQTAIFSNREMAKPIAPSGISKASYAKSGLDEERIKDLAKTLSNHMETTSPYLNEDLNLKNLSAECGIQQTHISQVINQHFKMNFYDFINQYRIEETKKRLSSSDFDHLSVLGIAFECGFKSKSSFNRYFKKYTGVSPSEFKKKQTK</sequence>
<dbReference type="SUPFAM" id="SSF46689">
    <property type="entry name" value="Homeodomain-like"/>
    <property type="match status" value="1"/>
</dbReference>
<feature type="transmembrane region" description="Helical" evidence="4">
    <location>
        <begin position="6"/>
        <end position="21"/>
    </location>
</feature>
<dbReference type="GO" id="GO:0003700">
    <property type="term" value="F:DNA-binding transcription factor activity"/>
    <property type="evidence" value="ECO:0007669"/>
    <property type="project" value="InterPro"/>
</dbReference>
<protein>
    <submittedName>
        <fullName evidence="6">AraC family transcriptional regulator</fullName>
    </submittedName>
</protein>
<evidence type="ECO:0000259" key="5">
    <source>
        <dbReference type="PROSITE" id="PS01124"/>
    </source>
</evidence>
<keyword evidence="3" id="KW-0804">Transcription</keyword>
<comment type="caution">
    <text evidence="6">The sequence shown here is derived from an EMBL/GenBank/DDBJ whole genome shotgun (WGS) entry which is preliminary data.</text>
</comment>
<feature type="transmembrane region" description="Helical" evidence="4">
    <location>
        <begin position="30"/>
        <end position="52"/>
    </location>
</feature>
<accession>A0A5S3PVB3</accession>
<dbReference type="RefSeq" id="WP_138656781.1">
    <property type="nucleotide sequence ID" value="NZ_VATY01000001.1"/>
</dbReference>
<dbReference type="InterPro" id="IPR009057">
    <property type="entry name" value="Homeodomain-like_sf"/>
</dbReference>
<dbReference type="PANTHER" id="PTHR43280:SF29">
    <property type="entry name" value="ARAC-FAMILY TRANSCRIPTIONAL REGULATOR"/>
    <property type="match status" value="1"/>
</dbReference>
<evidence type="ECO:0000313" key="7">
    <source>
        <dbReference type="Proteomes" id="UP000310314"/>
    </source>
</evidence>
<keyword evidence="7" id="KW-1185">Reference proteome</keyword>
<evidence type="ECO:0000256" key="3">
    <source>
        <dbReference type="ARBA" id="ARBA00023163"/>
    </source>
</evidence>
<dbReference type="Gene3D" id="1.10.10.60">
    <property type="entry name" value="Homeodomain-like"/>
    <property type="match status" value="2"/>
</dbReference>
<evidence type="ECO:0000256" key="1">
    <source>
        <dbReference type="ARBA" id="ARBA00023015"/>
    </source>
</evidence>
<keyword evidence="4" id="KW-0472">Membrane</keyword>
<evidence type="ECO:0000256" key="2">
    <source>
        <dbReference type="ARBA" id="ARBA00023125"/>
    </source>
</evidence>
<feature type="transmembrane region" description="Helical" evidence="4">
    <location>
        <begin position="58"/>
        <end position="79"/>
    </location>
</feature>
<dbReference type="PROSITE" id="PS01124">
    <property type="entry name" value="HTH_ARAC_FAMILY_2"/>
    <property type="match status" value="1"/>
</dbReference>
<dbReference type="SMART" id="SM00342">
    <property type="entry name" value="HTH_ARAC"/>
    <property type="match status" value="1"/>
</dbReference>
<dbReference type="PANTHER" id="PTHR43280">
    <property type="entry name" value="ARAC-FAMILY TRANSCRIPTIONAL REGULATOR"/>
    <property type="match status" value="1"/>
</dbReference>
<gene>
    <name evidence="6" type="ORF">FEE95_05295</name>
</gene>
<proteinExistence type="predicted"/>
<dbReference type="InterPro" id="IPR018062">
    <property type="entry name" value="HTH_AraC-typ_CS"/>
</dbReference>
<dbReference type="PROSITE" id="PS00041">
    <property type="entry name" value="HTH_ARAC_FAMILY_1"/>
    <property type="match status" value="1"/>
</dbReference>
<dbReference type="GO" id="GO:0043565">
    <property type="term" value="F:sequence-specific DNA binding"/>
    <property type="evidence" value="ECO:0007669"/>
    <property type="project" value="InterPro"/>
</dbReference>
<dbReference type="PRINTS" id="PR00032">
    <property type="entry name" value="HTHARAC"/>
</dbReference>
<dbReference type="InterPro" id="IPR018060">
    <property type="entry name" value="HTH_AraC"/>
</dbReference>
<dbReference type="OrthoDB" id="5492415at2"/>
<dbReference type="Pfam" id="PF12833">
    <property type="entry name" value="HTH_18"/>
    <property type="match status" value="1"/>
</dbReference>
<keyword evidence="4" id="KW-0812">Transmembrane</keyword>
<dbReference type="AlphaFoldDB" id="A0A5S3PVB3"/>
<keyword evidence="2" id="KW-0238">DNA-binding</keyword>